<dbReference type="SMART" id="SM00530">
    <property type="entry name" value="HTH_XRE"/>
    <property type="match status" value="1"/>
</dbReference>
<organism evidence="3 4">
    <name type="scientific">Nocardia niwae</name>
    <dbReference type="NCBI Taxonomy" id="626084"/>
    <lineage>
        <taxon>Bacteria</taxon>
        <taxon>Bacillati</taxon>
        <taxon>Actinomycetota</taxon>
        <taxon>Actinomycetes</taxon>
        <taxon>Mycobacteriales</taxon>
        <taxon>Nocardiaceae</taxon>
        <taxon>Nocardia</taxon>
    </lineage>
</organism>
<dbReference type="CDD" id="cd00093">
    <property type="entry name" value="HTH_XRE"/>
    <property type="match status" value="1"/>
</dbReference>
<evidence type="ECO:0000259" key="2">
    <source>
        <dbReference type="PROSITE" id="PS50943"/>
    </source>
</evidence>
<dbReference type="EMBL" id="JBEYBR010000004">
    <property type="protein sequence ID" value="MEU2120818.1"/>
    <property type="molecule type" value="Genomic_DNA"/>
</dbReference>
<proteinExistence type="predicted"/>
<keyword evidence="4" id="KW-1185">Reference proteome</keyword>
<feature type="region of interest" description="Disordered" evidence="1">
    <location>
        <begin position="1"/>
        <end position="30"/>
    </location>
</feature>
<reference evidence="3 4" key="1">
    <citation type="submission" date="2024-06" db="EMBL/GenBank/DDBJ databases">
        <title>The Natural Products Discovery Center: Release of the First 8490 Sequenced Strains for Exploring Actinobacteria Biosynthetic Diversity.</title>
        <authorList>
            <person name="Kalkreuter E."/>
            <person name="Kautsar S.A."/>
            <person name="Yang D."/>
            <person name="Bader C.D."/>
            <person name="Teijaro C.N."/>
            <person name="Fluegel L."/>
            <person name="Davis C.M."/>
            <person name="Simpson J.R."/>
            <person name="Lauterbach L."/>
            <person name="Steele A.D."/>
            <person name="Gui C."/>
            <person name="Meng S."/>
            <person name="Li G."/>
            <person name="Viehrig K."/>
            <person name="Ye F."/>
            <person name="Su P."/>
            <person name="Kiefer A.F."/>
            <person name="Nichols A."/>
            <person name="Cepeda A.J."/>
            <person name="Yan W."/>
            <person name="Fan B."/>
            <person name="Jiang Y."/>
            <person name="Adhikari A."/>
            <person name="Zheng C.-J."/>
            <person name="Schuster L."/>
            <person name="Cowan T.M."/>
            <person name="Smanski M.J."/>
            <person name="Chevrette M.G."/>
            <person name="De Carvalho L.P.S."/>
            <person name="Shen B."/>
        </authorList>
    </citation>
    <scope>NUCLEOTIDE SEQUENCE [LARGE SCALE GENOMIC DNA]</scope>
    <source>
        <strain evidence="3 4">NPDC019434</strain>
    </source>
</reference>
<evidence type="ECO:0000256" key="1">
    <source>
        <dbReference type="SAM" id="MobiDB-lite"/>
    </source>
</evidence>
<evidence type="ECO:0000313" key="4">
    <source>
        <dbReference type="Proteomes" id="UP001550535"/>
    </source>
</evidence>
<comment type="caution">
    <text evidence="3">The sequence shown here is derived from an EMBL/GenBank/DDBJ whole genome shotgun (WGS) entry which is preliminary data.</text>
</comment>
<sequence length="252" mass="28368">MSQNEQPRSLAQLRRHRRMTQGDIERSAGMSQAAVLSAERARDPRLSTVSRFVEALGGRLQLVASFEDGDYPLAISEPPVVDGGGTQFPAWRIRAWDDPRLAERFLAEGIVAVSEDDIGRAVTEFDSDQELRRKIQEEHPERSENAIGTFVTYWRHFSRNMRIGDTIVLAYRERRGALKAAIGTVTGDYEYVRDPELDERLRHRRAVRWNLVLNRSELPEDLRRTVDAPGTIGRFGAADAGARLAALTNKAG</sequence>
<dbReference type="SUPFAM" id="SSF47413">
    <property type="entry name" value="lambda repressor-like DNA-binding domains"/>
    <property type="match status" value="1"/>
</dbReference>
<gene>
    <name evidence="3" type="ORF">ABZ507_03215</name>
</gene>
<dbReference type="PROSITE" id="PS50943">
    <property type="entry name" value="HTH_CROC1"/>
    <property type="match status" value="1"/>
</dbReference>
<dbReference type="Gene3D" id="1.10.260.40">
    <property type="entry name" value="lambda repressor-like DNA-binding domains"/>
    <property type="match status" value="1"/>
</dbReference>
<protein>
    <recommendedName>
        <fullName evidence="2">HTH cro/C1-type domain-containing protein</fullName>
    </recommendedName>
</protein>
<accession>A0ABV2X4J9</accession>
<dbReference type="InterPro" id="IPR001387">
    <property type="entry name" value="Cro/C1-type_HTH"/>
</dbReference>
<dbReference type="Proteomes" id="UP001550535">
    <property type="component" value="Unassembled WGS sequence"/>
</dbReference>
<name>A0ABV2X4J9_9NOCA</name>
<feature type="domain" description="HTH cro/C1-type" evidence="2">
    <location>
        <begin position="10"/>
        <end position="63"/>
    </location>
</feature>
<dbReference type="InterPro" id="IPR010982">
    <property type="entry name" value="Lambda_DNA-bd_dom_sf"/>
</dbReference>
<evidence type="ECO:0000313" key="3">
    <source>
        <dbReference type="EMBL" id="MEU2120818.1"/>
    </source>
</evidence>
<dbReference type="RefSeq" id="WP_357990072.1">
    <property type="nucleotide sequence ID" value="NZ_JBEYBR010000004.1"/>
</dbReference>